<evidence type="ECO:0000259" key="9">
    <source>
        <dbReference type="Pfam" id="PF03422"/>
    </source>
</evidence>
<dbReference type="InterPro" id="IPR008979">
    <property type="entry name" value="Galactose-bd-like_sf"/>
</dbReference>
<evidence type="ECO:0000256" key="6">
    <source>
        <dbReference type="PIRSR" id="PIRSR606710-2"/>
    </source>
</evidence>
<keyword evidence="3 7" id="KW-0378">Hydrolase</keyword>
<dbReference type="GO" id="GO:0045493">
    <property type="term" value="P:xylan catabolic process"/>
    <property type="evidence" value="ECO:0007669"/>
    <property type="project" value="UniProtKB-KW"/>
</dbReference>
<dbReference type="EMBL" id="BMYF01000005">
    <property type="protein sequence ID" value="GHB32042.1"/>
    <property type="molecule type" value="Genomic_DNA"/>
</dbReference>
<dbReference type="Pfam" id="PF04616">
    <property type="entry name" value="Glyco_hydro_43"/>
    <property type="match status" value="1"/>
</dbReference>
<evidence type="ECO:0000256" key="3">
    <source>
        <dbReference type="ARBA" id="ARBA00022801"/>
    </source>
</evidence>
<sequence>MFLWALLLIQTIAFAQNPLVRHQFSADPSAKVFGDRIYIYASHDIRCEHTQGRPDWFCMEDYHVFSSDNLIDWDDHGMALHQSHVPWADQESYSMWAPDGAEKNGKYYFFFPSKAKGHLERQNDPTVNGSAFNIGVAIGDNPGGPFTPEPTPIPQVYGIDPNVFIDKDGQAYLYWSQHDFFVAKLKDNMLELAEEPRIIENIPSKGLKEGPFLFERNGIYYLTYPRVENQTERIEYATARHPLGPFEYKGVIMDESPTGCWTNHQSVAKFKGQWYFFYHHNDFSPDFDKNRSIRADSLFFTADGLIKKVIPTHRGIGISEANRRIHPDRYSSKSTQGYAIEFLNKDVPFDGWKSVFTQNNSWVRYNKVDFGTSQLGAIKVKVNADTEGILQVRSALENGKIIAEIPIKPSNGWVEIQESTAAQVNGLHDLVFVYKGSGNLALDWVTFL</sequence>
<dbReference type="PANTHER" id="PTHR43772:SF2">
    <property type="entry name" value="PUTATIVE (AFU_ORTHOLOGUE AFUA_2G04480)-RELATED"/>
    <property type="match status" value="1"/>
</dbReference>
<dbReference type="AlphaFoldDB" id="A0A8J3CX46"/>
<dbReference type="GO" id="GO:0030246">
    <property type="term" value="F:carbohydrate binding"/>
    <property type="evidence" value="ECO:0007669"/>
    <property type="project" value="InterPro"/>
</dbReference>
<name>A0A8J3CX46_9BACT</name>
<evidence type="ECO:0000256" key="4">
    <source>
        <dbReference type="ARBA" id="ARBA00023277"/>
    </source>
</evidence>
<dbReference type="InterPro" id="IPR006710">
    <property type="entry name" value="Glyco_hydro_43"/>
</dbReference>
<gene>
    <name evidence="10" type="ORF">GCM10008106_11240</name>
</gene>
<dbReference type="CDD" id="cd08990">
    <property type="entry name" value="GH43_AXH_like"/>
    <property type="match status" value="1"/>
</dbReference>
<comment type="similarity">
    <text evidence="1 7">Belongs to the glycosyl hydrolase 43 family.</text>
</comment>
<keyword evidence="2" id="KW-0858">Xylan degradation</keyword>
<feature type="site" description="Important for catalytic activity, responsible for pKa modulation of the active site Glu and correct orientation of both the proton donor and substrate" evidence="6">
    <location>
        <position position="160"/>
    </location>
</feature>
<proteinExistence type="inferred from homology"/>
<dbReference type="InterPro" id="IPR052176">
    <property type="entry name" value="Glycosyl_Hydrlase_43_Enz"/>
</dbReference>
<comment type="caution">
    <text evidence="10">The sequence shown here is derived from an EMBL/GenBank/DDBJ whole genome shotgun (WGS) entry which is preliminary data.</text>
</comment>
<evidence type="ECO:0000256" key="7">
    <source>
        <dbReference type="RuleBase" id="RU361187"/>
    </source>
</evidence>
<keyword evidence="2" id="KW-0624">Polysaccharide degradation</keyword>
<feature type="signal peptide" evidence="8">
    <location>
        <begin position="1"/>
        <end position="15"/>
    </location>
</feature>
<keyword evidence="8" id="KW-0732">Signal</keyword>
<reference evidence="10" key="1">
    <citation type="journal article" date="2014" name="Int. J. Syst. Evol. Microbiol.">
        <title>Complete genome sequence of Corynebacterium casei LMG S-19264T (=DSM 44701T), isolated from a smear-ripened cheese.</title>
        <authorList>
            <consortium name="US DOE Joint Genome Institute (JGI-PGF)"/>
            <person name="Walter F."/>
            <person name="Albersmeier A."/>
            <person name="Kalinowski J."/>
            <person name="Ruckert C."/>
        </authorList>
    </citation>
    <scope>NUCLEOTIDE SEQUENCE</scope>
    <source>
        <strain evidence="10">KCTC 23224</strain>
    </source>
</reference>
<organism evidence="10 11">
    <name type="scientific">Mongoliitalea lutea</name>
    <dbReference type="NCBI Taxonomy" id="849756"/>
    <lineage>
        <taxon>Bacteria</taxon>
        <taxon>Pseudomonadati</taxon>
        <taxon>Bacteroidota</taxon>
        <taxon>Cytophagia</taxon>
        <taxon>Cytophagales</taxon>
        <taxon>Cyclobacteriaceae</taxon>
        <taxon>Mongoliitalea</taxon>
    </lineage>
</organism>
<evidence type="ECO:0000313" key="11">
    <source>
        <dbReference type="Proteomes" id="UP000642809"/>
    </source>
</evidence>
<accession>A0A8J3CX46</accession>
<feature type="domain" description="CBM6" evidence="9">
    <location>
        <begin position="350"/>
        <end position="447"/>
    </location>
</feature>
<dbReference type="GO" id="GO:0004553">
    <property type="term" value="F:hydrolase activity, hydrolyzing O-glycosyl compounds"/>
    <property type="evidence" value="ECO:0007669"/>
    <property type="project" value="InterPro"/>
</dbReference>
<dbReference type="Proteomes" id="UP000642809">
    <property type="component" value="Unassembled WGS sequence"/>
</dbReference>
<evidence type="ECO:0000256" key="5">
    <source>
        <dbReference type="ARBA" id="ARBA00023295"/>
    </source>
</evidence>
<keyword evidence="11" id="KW-1185">Reference proteome</keyword>
<dbReference type="SUPFAM" id="SSF49785">
    <property type="entry name" value="Galactose-binding domain-like"/>
    <property type="match status" value="1"/>
</dbReference>
<evidence type="ECO:0000256" key="2">
    <source>
        <dbReference type="ARBA" id="ARBA00022651"/>
    </source>
</evidence>
<evidence type="ECO:0000256" key="1">
    <source>
        <dbReference type="ARBA" id="ARBA00009865"/>
    </source>
</evidence>
<dbReference type="Pfam" id="PF03422">
    <property type="entry name" value="CBM_6"/>
    <property type="match status" value="1"/>
</dbReference>
<dbReference type="Gene3D" id="2.60.120.260">
    <property type="entry name" value="Galactose-binding domain-like"/>
    <property type="match status" value="1"/>
</dbReference>
<feature type="chain" id="PRO_5035208673" description="CBM6 domain-containing protein" evidence="8">
    <location>
        <begin position="16"/>
        <end position="448"/>
    </location>
</feature>
<dbReference type="InterPro" id="IPR023296">
    <property type="entry name" value="Glyco_hydro_beta-prop_sf"/>
</dbReference>
<protein>
    <recommendedName>
        <fullName evidence="9">CBM6 domain-containing protein</fullName>
    </recommendedName>
</protein>
<dbReference type="Gene3D" id="2.115.10.20">
    <property type="entry name" value="Glycosyl hydrolase domain, family 43"/>
    <property type="match status" value="1"/>
</dbReference>
<dbReference type="InterPro" id="IPR005084">
    <property type="entry name" value="CBM6"/>
</dbReference>
<dbReference type="CDD" id="cd04084">
    <property type="entry name" value="CBM6_xylanase-like"/>
    <property type="match status" value="1"/>
</dbReference>
<dbReference type="SUPFAM" id="SSF75005">
    <property type="entry name" value="Arabinanase/levansucrase/invertase"/>
    <property type="match status" value="1"/>
</dbReference>
<evidence type="ECO:0000313" key="10">
    <source>
        <dbReference type="EMBL" id="GHB32042.1"/>
    </source>
</evidence>
<dbReference type="PANTHER" id="PTHR43772">
    <property type="entry name" value="ENDO-1,4-BETA-XYLANASE"/>
    <property type="match status" value="1"/>
</dbReference>
<reference evidence="10" key="2">
    <citation type="submission" date="2020-09" db="EMBL/GenBank/DDBJ databases">
        <authorList>
            <person name="Sun Q."/>
            <person name="Kim S."/>
        </authorList>
    </citation>
    <scope>NUCLEOTIDE SEQUENCE</scope>
    <source>
        <strain evidence="10">KCTC 23224</strain>
    </source>
</reference>
<keyword evidence="5 7" id="KW-0326">Glycosidase</keyword>
<keyword evidence="4" id="KW-0119">Carbohydrate metabolism</keyword>
<evidence type="ECO:0000256" key="8">
    <source>
        <dbReference type="SAM" id="SignalP"/>
    </source>
</evidence>